<evidence type="ECO:0000313" key="3">
    <source>
        <dbReference type="EMBL" id="GMA31897.1"/>
    </source>
</evidence>
<feature type="transmembrane region" description="Helical" evidence="2">
    <location>
        <begin position="106"/>
        <end position="136"/>
    </location>
</feature>
<gene>
    <name evidence="3" type="ORF">GCM10025875_18890</name>
</gene>
<feature type="transmembrane region" description="Helical" evidence="2">
    <location>
        <begin position="191"/>
        <end position="211"/>
    </location>
</feature>
<accession>A0AA37XEV0</accession>
<reference evidence="3" key="2">
    <citation type="submission" date="2023-02" db="EMBL/GenBank/DDBJ databases">
        <authorList>
            <person name="Sun Q."/>
            <person name="Mori K."/>
        </authorList>
    </citation>
    <scope>NUCLEOTIDE SEQUENCE</scope>
    <source>
        <strain evidence="3">NBRC 112290</strain>
    </source>
</reference>
<feature type="transmembrane region" description="Helical" evidence="2">
    <location>
        <begin position="81"/>
        <end position="100"/>
    </location>
</feature>
<proteinExistence type="predicted"/>
<protein>
    <submittedName>
        <fullName evidence="3">Uncharacterized protein</fullName>
    </submittedName>
</protein>
<comment type="caution">
    <text evidence="3">The sequence shown here is derived from an EMBL/GenBank/DDBJ whole genome shotgun (WGS) entry which is preliminary data.</text>
</comment>
<evidence type="ECO:0000256" key="2">
    <source>
        <dbReference type="SAM" id="Phobius"/>
    </source>
</evidence>
<feature type="compositionally biased region" description="Low complexity" evidence="1">
    <location>
        <begin position="33"/>
        <end position="47"/>
    </location>
</feature>
<keyword evidence="2" id="KW-0812">Transmembrane</keyword>
<organism evidence="3 4">
    <name type="scientific">Litorihabitans aurantiacus</name>
    <dbReference type="NCBI Taxonomy" id="1930061"/>
    <lineage>
        <taxon>Bacteria</taxon>
        <taxon>Bacillati</taxon>
        <taxon>Actinomycetota</taxon>
        <taxon>Actinomycetes</taxon>
        <taxon>Micrococcales</taxon>
        <taxon>Beutenbergiaceae</taxon>
        <taxon>Litorihabitans</taxon>
    </lineage>
</organism>
<dbReference type="Proteomes" id="UP001157161">
    <property type="component" value="Unassembled WGS sequence"/>
</dbReference>
<keyword evidence="4" id="KW-1185">Reference proteome</keyword>
<feature type="transmembrane region" description="Helical" evidence="2">
    <location>
        <begin position="148"/>
        <end position="171"/>
    </location>
</feature>
<dbReference type="EMBL" id="BSUM01000001">
    <property type="protein sequence ID" value="GMA31897.1"/>
    <property type="molecule type" value="Genomic_DNA"/>
</dbReference>
<name>A0AA37XEV0_9MICO</name>
<feature type="compositionally biased region" description="Low complexity" evidence="1">
    <location>
        <begin position="1"/>
        <end position="19"/>
    </location>
</feature>
<feature type="transmembrane region" description="Helical" evidence="2">
    <location>
        <begin position="244"/>
        <end position="267"/>
    </location>
</feature>
<dbReference type="AlphaFoldDB" id="A0AA37XEV0"/>
<evidence type="ECO:0000256" key="1">
    <source>
        <dbReference type="SAM" id="MobiDB-lite"/>
    </source>
</evidence>
<sequence>MPVSTTPEQPAAPEAPTLPGETVAPSPSPSAPEPAAAAAPATTAPSTGEAHSCEHCSGNGGAAPDPAERAREHLRAGRRRVVPRLLLGALGVAIAILQAVRHEQPVLAVALVVVAAGLVWVLAAGGGVVLGALLAARRAPWARLALGQVLATALAPVGALLIALALGLAGLPRDSAGALGDSTIDRVLPHALAAAAGWFLAAALAEVWRLVVAGRSVERQDEVGLRARAEAHALTPGALQRADVAALGVALAFGAITGVLLVLPWLVLILVPLAAAGAALAARPEAAAAPSSRSSAQPTS</sequence>
<reference evidence="3" key="1">
    <citation type="journal article" date="2014" name="Int. J. Syst. Evol. Microbiol.">
        <title>Complete genome sequence of Corynebacterium casei LMG S-19264T (=DSM 44701T), isolated from a smear-ripened cheese.</title>
        <authorList>
            <consortium name="US DOE Joint Genome Institute (JGI-PGF)"/>
            <person name="Walter F."/>
            <person name="Albersmeier A."/>
            <person name="Kalinowski J."/>
            <person name="Ruckert C."/>
        </authorList>
    </citation>
    <scope>NUCLEOTIDE SEQUENCE</scope>
    <source>
        <strain evidence="3">NBRC 112290</strain>
    </source>
</reference>
<evidence type="ECO:0000313" key="4">
    <source>
        <dbReference type="Proteomes" id="UP001157161"/>
    </source>
</evidence>
<feature type="region of interest" description="Disordered" evidence="1">
    <location>
        <begin position="1"/>
        <end position="72"/>
    </location>
</feature>
<keyword evidence="2" id="KW-1133">Transmembrane helix</keyword>
<keyword evidence="2" id="KW-0472">Membrane</keyword>